<dbReference type="PhylomeDB" id="Q5JD07"/>
<dbReference type="PANTHER" id="PTHR35901:SF1">
    <property type="entry name" value="EXONUCLEASE VAPC9"/>
    <property type="match status" value="1"/>
</dbReference>
<dbReference type="Gene3D" id="3.40.50.1010">
    <property type="entry name" value="5'-nuclease"/>
    <property type="match status" value="1"/>
</dbReference>
<dbReference type="InParanoid" id="Q5JD07"/>
<dbReference type="PATRIC" id="fig|69014.16.peg.371"/>
<keyword evidence="1" id="KW-0460">Magnesium</keyword>
<evidence type="ECO:0000259" key="2">
    <source>
        <dbReference type="Pfam" id="PF01850"/>
    </source>
</evidence>
<dbReference type="SUPFAM" id="SSF88723">
    <property type="entry name" value="PIN domain-like"/>
    <property type="match status" value="1"/>
</dbReference>
<evidence type="ECO:0000313" key="4">
    <source>
        <dbReference type="Proteomes" id="UP000000536"/>
    </source>
</evidence>
<dbReference type="EnsemblBacteria" id="BAD84563">
    <property type="protein sequence ID" value="BAD84563"/>
    <property type="gene ID" value="TK0374"/>
</dbReference>
<dbReference type="KEGG" id="tko:TK0374"/>
<dbReference type="InterPro" id="IPR002716">
    <property type="entry name" value="PIN_dom"/>
</dbReference>
<evidence type="ECO:0000256" key="1">
    <source>
        <dbReference type="ARBA" id="ARBA00022842"/>
    </source>
</evidence>
<feature type="domain" description="PIN" evidence="2">
    <location>
        <begin position="2"/>
        <end position="128"/>
    </location>
</feature>
<dbReference type="OrthoDB" id="269293at2157"/>
<reference evidence="3 4" key="1">
    <citation type="journal article" date="2005" name="Genome Res.">
        <title>Complete genome sequence of the hyperthermophilic archaeon Thermococcus kodakaraensis KOD1 and comparison with Pyrococcus genomes.</title>
        <authorList>
            <person name="Fukui T."/>
            <person name="Atomi H."/>
            <person name="Kanai T."/>
            <person name="Matsumi R."/>
            <person name="Fujiwara S."/>
            <person name="Imanaka T."/>
        </authorList>
    </citation>
    <scope>NUCLEOTIDE SEQUENCE [LARGE SCALE GENOMIC DNA]</scope>
    <source>
        <strain evidence="4">ATCC BAA-918 / JCM 12380 / KOD1</strain>
    </source>
</reference>
<dbReference type="CDD" id="cd09873">
    <property type="entry name" value="PIN_Pae0151-like"/>
    <property type="match status" value="1"/>
</dbReference>
<name>Q5JD07_THEKO</name>
<protein>
    <submittedName>
        <fullName evidence="3">Predicted nucleic acid-binding protein, containing PIN domain</fullName>
    </submittedName>
</protein>
<evidence type="ECO:0000313" key="3">
    <source>
        <dbReference type="EMBL" id="BAD84563.1"/>
    </source>
</evidence>
<dbReference type="AlphaFoldDB" id="Q5JD07"/>
<dbReference type="InterPro" id="IPR029060">
    <property type="entry name" value="PIN-like_dom_sf"/>
</dbReference>
<dbReference type="HOGENOM" id="CLU_121774_2_1_2"/>
<dbReference type="eggNOG" id="arCOG00726">
    <property type="taxonomic scope" value="Archaea"/>
</dbReference>
<proteinExistence type="predicted"/>
<dbReference type="PANTHER" id="PTHR35901">
    <property type="entry name" value="RIBONUCLEASE VAPC3"/>
    <property type="match status" value="1"/>
</dbReference>
<dbReference type="Pfam" id="PF01850">
    <property type="entry name" value="PIN"/>
    <property type="match status" value="1"/>
</dbReference>
<gene>
    <name evidence="3" type="ordered locus">TK0374</name>
</gene>
<sequence>MIVIDSSAFSKFLLKEEGWENVIPYLEPDLEPHAVDMLALETANVIWKYARKYGLITEEQAFGLYEGMMKLVREEVIILESSGKYLGEALEIAMRYDIPIYDSLFIAQAKSLRAKLATSDKRQAEVAKVLGLEAVYIG</sequence>
<dbReference type="EMBL" id="AP006878">
    <property type="protein sequence ID" value="BAD84563.1"/>
    <property type="molecule type" value="Genomic_DNA"/>
</dbReference>
<dbReference type="STRING" id="69014.TK0374"/>
<accession>Q5JD07</accession>
<dbReference type="InterPro" id="IPR051619">
    <property type="entry name" value="TypeII_TA_RNase_PINc/VapC"/>
</dbReference>
<keyword evidence="4" id="KW-1185">Reference proteome</keyword>
<dbReference type="InterPro" id="IPR044153">
    <property type="entry name" value="PIN_Pae0151-like"/>
</dbReference>
<organism evidence="3 4">
    <name type="scientific">Thermococcus kodakarensis (strain ATCC BAA-918 / JCM 12380 / KOD1)</name>
    <name type="common">Pyrococcus kodakaraensis (strain KOD1)</name>
    <dbReference type="NCBI Taxonomy" id="69014"/>
    <lineage>
        <taxon>Archaea</taxon>
        <taxon>Methanobacteriati</taxon>
        <taxon>Methanobacteriota</taxon>
        <taxon>Thermococci</taxon>
        <taxon>Thermococcales</taxon>
        <taxon>Thermococcaceae</taxon>
        <taxon>Thermococcus</taxon>
    </lineage>
</organism>
<dbReference type="Proteomes" id="UP000000536">
    <property type="component" value="Chromosome"/>
</dbReference>